<dbReference type="GO" id="GO:0051879">
    <property type="term" value="F:Hsp90 protein binding"/>
    <property type="evidence" value="ECO:0007669"/>
    <property type="project" value="TreeGrafter"/>
</dbReference>
<name>M3IWJ4_CANMX</name>
<feature type="domain" description="UNC-45/Cro1/She4 central" evidence="4">
    <location>
        <begin position="137"/>
        <end position="291"/>
    </location>
</feature>
<evidence type="ECO:0000256" key="1">
    <source>
        <dbReference type="ARBA" id="ARBA00004496"/>
    </source>
</evidence>
<dbReference type="InterPro" id="IPR011989">
    <property type="entry name" value="ARM-like"/>
</dbReference>
<dbReference type="InterPro" id="IPR024660">
    <property type="entry name" value="UCS_central_dom"/>
</dbReference>
<dbReference type="SUPFAM" id="SSF48371">
    <property type="entry name" value="ARM repeat"/>
    <property type="match status" value="1"/>
</dbReference>
<dbReference type="HOGENOM" id="CLU_357916_0_0_1"/>
<protein>
    <recommendedName>
        <fullName evidence="4">UNC-45/Cro1/She4 central domain-containing protein</fullName>
    </recommendedName>
</protein>
<dbReference type="InterPro" id="IPR016024">
    <property type="entry name" value="ARM-type_fold"/>
</dbReference>
<dbReference type="Proteomes" id="UP000011777">
    <property type="component" value="Unassembled WGS sequence"/>
</dbReference>
<dbReference type="OrthoDB" id="5574718at2759"/>
<keyword evidence="6" id="KW-1185">Reference proteome</keyword>
<evidence type="ECO:0000256" key="3">
    <source>
        <dbReference type="SAM" id="MobiDB-lite"/>
    </source>
</evidence>
<comment type="subcellular location">
    <subcellularLocation>
        <location evidence="1">Cytoplasm</location>
    </subcellularLocation>
</comment>
<reference evidence="5 6" key="1">
    <citation type="submission" date="2013-02" db="EMBL/GenBank/DDBJ databases">
        <title>Genome sequence of Candida maltosa Xu316, a potential industrial strain for xylitol and ethanol production.</title>
        <authorList>
            <person name="Yu J."/>
            <person name="Wang Q."/>
            <person name="Geng X."/>
            <person name="Bao W."/>
            <person name="He P."/>
            <person name="Cai J."/>
        </authorList>
    </citation>
    <scope>NUCLEOTIDE SEQUENCE [LARGE SCALE GENOMIC DNA]</scope>
    <source>
        <strain evidence="6">Xu316</strain>
    </source>
</reference>
<organism evidence="5 6">
    <name type="scientific">Candida maltosa (strain Xu316)</name>
    <name type="common">Yeast</name>
    <dbReference type="NCBI Taxonomy" id="1245528"/>
    <lineage>
        <taxon>Eukaryota</taxon>
        <taxon>Fungi</taxon>
        <taxon>Dikarya</taxon>
        <taxon>Ascomycota</taxon>
        <taxon>Saccharomycotina</taxon>
        <taxon>Pichiomycetes</taxon>
        <taxon>Debaryomycetaceae</taxon>
        <taxon>Candida/Lodderomyces clade</taxon>
        <taxon>Candida</taxon>
    </lineage>
</organism>
<dbReference type="PANTHER" id="PTHR45994">
    <property type="entry name" value="FI21225P1"/>
    <property type="match status" value="1"/>
</dbReference>
<dbReference type="GO" id="GO:0005737">
    <property type="term" value="C:cytoplasm"/>
    <property type="evidence" value="ECO:0007669"/>
    <property type="project" value="UniProtKB-SubCell"/>
</dbReference>
<dbReference type="Gene3D" id="1.25.10.10">
    <property type="entry name" value="Leucine-rich Repeat Variant"/>
    <property type="match status" value="1"/>
</dbReference>
<sequence length="783" mass="88861">MTEDPLSAKIKSLTIDDDSLSHILTKFNTSSSLTKEEQVELHNQLLKESQNPDSSKILYELLLDVPGEFIKKLQRVNDVSGNILINVLNKNKATDALVQDILSNLRSLMKSSTTEDIPFYLGIYSSLVTHLNITNTQHLNLFLTFVDGKDHDVQQSVLVLIVQNLKIQKSETSEIVKEYLEVLMEENSLSSASFLNFVLVQEMCFPVIPEICSPIYQNDRTKSHLLEKITSILEGNYLQLTIPILKLIGSSCIVENCRNYNVKNYLEFLVKGCEINNNEIQVASSLNLTKLWKTIQFERKSTDDITVQQLATNFINYLKLQIPDFEYLELSVEGLMYLTLYWEVRELIRMDVVVIDILLSKLEETSTSSSGINTTLQYGLLSTFSNLTKVKDINDRQSNMNSKKQLKNVATPKDGSDSDKENQEGIMLFNRELLDDDKIVSKIVALKSYKSTHTSKNTINEVIKIVYHLSTDQKKSTRVELVKQGAVNIILNYLINFSEIKKQDHLVYAVPNVNDSDIVECRVFAIRSLARMLISVDPQNVFTKYDIRTAIPFLKELLGPDISQYQESNFNSESYLHDMTLLDRFESLLALTNIAATTNSELKNFLIQQLFESYLDNFIVATEDTEIQQASWELIANLITQPLMLAKFFNLEVPSNKKRLDLLIKLLNSVNASLQVVVAGLLTNATDFDMIVETLVSDDAIFNQLLNIICDILLDEINNEKLVLPTLYLLVNLTYAAANTNQKVFNSLSTNTKLKSACTNILRSGNSECKEVVIEVIKMCQFK</sequence>
<evidence type="ECO:0000259" key="4">
    <source>
        <dbReference type="Pfam" id="PF11701"/>
    </source>
</evidence>
<dbReference type="EMBL" id="AOGT01000031">
    <property type="protein sequence ID" value="EMG51036.1"/>
    <property type="molecule type" value="Genomic_DNA"/>
</dbReference>
<accession>M3IWJ4</accession>
<evidence type="ECO:0000256" key="2">
    <source>
        <dbReference type="ARBA" id="ARBA00022490"/>
    </source>
</evidence>
<dbReference type="eggNOG" id="KOG4151">
    <property type="taxonomic scope" value="Eukaryota"/>
</dbReference>
<gene>
    <name evidence="5" type="ORF">G210_4706</name>
</gene>
<dbReference type="OMA" id="CIDENVR"/>
<dbReference type="Gene3D" id="1.25.10.100">
    <property type="match status" value="1"/>
</dbReference>
<comment type="caution">
    <text evidence="5">The sequence shown here is derived from an EMBL/GenBank/DDBJ whole genome shotgun (WGS) entry which is preliminary data.</text>
</comment>
<dbReference type="AlphaFoldDB" id="M3IWJ4"/>
<dbReference type="Pfam" id="PF11701">
    <property type="entry name" value="UNC45-central"/>
    <property type="match status" value="1"/>
</dbReference>
<evidence type="ECO:0000313" key="5">
    <source>
        <dbReference type="EMBL" id="EMG51036.1"/>
    </source>
</evidence>
<keyword evidence="2" id="KW-0963">Cytoplasm</keyword>
<evidence type="ECO:0000313" key="6">
    <source>
        <dbReference type="Proteomes" id="UP000011777"/>
    </source>
</evidence>
<proteinExistence type="predicted"/>
<dbReference type="STRING" id="1245528.M3IWJ4"/>
<dbReference type="PANTHER" id="PTHR45994:SF1">
    <property type="entry name" value="FI21225P1"/>
    <property type="match status" value="1"/>
</dbReference>
<feature type="region of interest" description="Disordered" evidence="3">
    <location>
        <begin position="401"/>
        <end position="421"/>
    </location>
</feature>